<sequence length="95" mass="11052">MRNIDSNWLIFLDKENLILGGSRALLCRFIGQLVGNEVVNDEKLERIVEYSSVFYIYSKQGELSTLSSTSSYTEFKSKNEFLNKFTIRKLLYPEV</sequence>
<gene>
    <name evidence="1" type="ORF">AWM76_00790</name>
</gene>
<proteinExistence type="predicted"/>
<evidence type="ECO:0000313" key="1">
    <source>
        <dbReference type="EMBL" id="AMC00207.1"/>
    </source>
</evidence>
<name>A0AAU8U303_9LACT</name>
<dbReference type="KEGG" id="avs:AWM76_00790"/>
<evidence type="ECO:0000313" key="2">
    <source>
        <dbReference type="Proteomes" id="UP000066986"/>
    </source>
</evidence>
<dbReference type="Proteomes" id="UP000066986">
    <property type="component" value="Chromosome"/>
</dbReference>
<protein>
    <submittedName>
        <fullName evidence="1">Uncharacterized protein</fullName>
    </submittedName>
</protein>
<organism evidence="1 2">
    <name type="scientific">Aerococcus viridans</name>
    <dbReference type="NCBI Taxonomy" id="1377"/>
    <lineage>
        <taxon>Bacteria</taxon>
        <taxon>Bacillati</taxon>
        <taxon>Bacillota</taxon>
        <taxon>Bacilli</taxon>
        <taxon>Lactobacillales</taxon>
        <taxon>Aerococcaceae</taxon>
        <taxon>Aerococcus</taxon>
    </lineage>
</organism>
<reference evidence="1 2" key="1">
    <citation type="journal article" date="2016" name="Genome Announc.">
        <title>Complete Genome Sequences of Aerococcus christensenii CCUG 28831T, Aerococcus sanguinicola CCUG 43001T, Aerococcus urinae CCUG 36881T, Aerococcus urinaeequi CCUG 28094T, Aerococcus urinaehominis CCUG 42038 BT, and Aerococcus viridans CCUG 4311T.</title>
        <authorList>
            <person name="Carkaci D."/>
            <person name="Dargis R."/>
            <person name="Nielsen X.C."/>
            <person name="Skovgaard O."/>
            <person name="Fuursted K."/>
            <person name="Christensen J.J."/>
        </authorList>
    </citation>
    <scope>NUCLEOTIDE SEQUENCE [LARGE SCALE GENOMIC DNA]</scope>
    <source>
        <strain evidence="1 2">CCUG4311</strain>
    </source>
</reference>
<dbReference type="AlphaFoldDB" id="A0AAU8U303"/>
<accession>A0AAU8U303</accession>
<reference evidence="2" key="2">
    <citation type="submission" date="2016-01" db="EMBL/GenBank/DDBJ databases">
        <title>Six Aerococcus type strain genome sequencing and assembly using PacBio and Illumina Hiseq.</title>
        <authorList>
            <person name="Carkaci D."/>
            <person name="Dargis R."/>
            <person name="Nielsen X.C."/>
            <person name="Skovgaard O."/>
            <person name="Fuursted K."/>
            <person name="Christensen J.J."/>
        </authorList>
    </citation>
    <scope>NUCLEOTIDE SEQUENCE [LARGE SCALE GENOMIC DNA]</scope>
    <source>
        <strain evidence="2">CCUG4311</strain>
    </source>
</reference>
<dbReference type="EMBL" id="CP014164">
    <property type="protein sequence ID" value="AMC00207.1"/>
    <property type="molecule type" value="Genomic_DNA"/>
</dbReference>